<keyword evidence="3" id="KW-1185">Reference proteome</keyword>
<reference evidence="2" key="2">
    <citation type="submission" date="2017-02" db="EMBL/GenBank/DDBJ databases">
        <title>Sunflower complete genome.</title>
        <authorList>
            <person name="Langlade N."/>
            <person name="Munos S."/>
        </authorList>
    </citation>
    <scope>NUCLEOTIDE SEQUENCE [LARGE SCALE GENOMIC DNA]</scope>
    <source>
        <tissue evidence="2">Leaves</tissue>
    </source>
</reference>
<dbReference type="PANTHER" id="PTHR46422:SF21">
    <property type="entry name" value="SERINE_THREONINE-PROTEIN PHOSPHATASE"/>
    <property type="match status" value="1"/>
</dbReference>
<dbReference type="PANTHER" id="PTHR46422">
    <property type="entry name" value="SERINE/THREONINE-PROTEIN PHOSPHATASE BSL3"/>
    <property type="match status" value="1"/>
</dbReference>
<dbReference type="AlphaFoldDB" id="A0A251TG67"/>
<sequence length="168" mass="18521">MYLNCEYSIGTCQVALYEEFIMMYATAGARSDGMFLLCGGRDTSGVPLADAYGLLMHKNGQWEWTLAPGVSPSSRYQHAAPDRVTDICNRNKLQLIIRAHECLMNGFERFVHGQLITLFSATNYCGTANNAGPLLVIGRGLVVVPKLIHPLPPPLEPETSPKSVEERH</sequence>
<evidence type="ECO:0000313" key="1">
    <source>
        <dbReference type="EMBL" id="KAF5784952.1"/>
    </source>
</evidence>
<reference evidence="1" key="3">
    <citation type="submission" date="2020-06" db="EMBL/GenBank/DDBJ databases">
        <title>Helianthus annuus Genome sequencing and assembly Release 2.</title>
        <authorList>
            <person name="Gouzy J."/>
            <person name="Langlade N."/>
            <person name="Munos S."/>
        </authorList>
    </citation>
    <scope>NUCLEOTIDE SEQUENCE</scope>
    <source>
        <tissue evidence="1">Leaves</tissue>
    </source>
</reference>
<dbReference type="SUPFAM" id="SSF56300">
    <property type="entry name" value="Metallo-dependent phosphatases"/>
    <property type="match status" value="1"/>
</dbReference>
<dbReference type="EMBL" id="CM007899">
    <property type="protein sequence ID" value="OTG09864.1"/>
    <property type="molecule type" value="Genomic_DNA"/>
</dbReference>
<dbReference type="Proteomes" id="UP000215914">
    <property type="component" value="Chromosome 10"/>
</dbReference>
<evidence type="ECO:0000313" key="2">
    <source>
        <dbReference type="EMBL" id="OTG09864.1"/>
    </source>
</evidence>
<dbReference type="PRINTS" id="PR00114">
    <property type="entry name" value="STPHPHTASE"/>
</dbReference>
<dbReference type="InParanoid" id="A0A251TG67"/>
<organism evidence="2 3">
    <name type="scientific">Helianthus annuus</name>
    <name type="common">Common sunflower</name>
    <dbReference type="NCBI Taxonomy" id="4232"/>
    <lineage>
        <taxon>Eukaryota</taxon>
        <taxon>Viridiplantae</taxon>
        <taxon>Streptophyta</taxon>
        <taxon>Embryophyta</taxon>
        <taxon>Tracheophyta</taxon>
        <taxon>Spermatophyta</taxon>
        <taxon>Magnoliopsida</taxon>
        <taxon>eudicotyledons</taxon>
        <taxon>Gunneridae</taxon>
        <taxon>Pentapetalae</taxon>
        <taxon>asterids</taxon>
        <taxon>campanulids</taxon>
        <taxon>Asterales</taxon>
        <taxon>Asteraceae</taxon>
        <taxon>Asteroideae</taxon>
        <taxon>Heliantheae alliance</taxon>
        <taxon>Heliantheae</taxon>
        <taxon>Helianthus</taxon>
    </lineage>
</organism>
<keyword evidence="1" id="KW-0378">Hydrolase</keyword>
<accession>A0A251TG67</accession>
<dbReference type="InterPro" id="IPR006186">
    <property type="entry name" value="Ser/Thr-sp_prot-phosphatase"/>
</dbReference>
<name>A0A251TG67_HELAN</name>
<dbReference type="Gramene" id="mRNA:HanXRQr2_Chr10g0422851">
    <property type="protein sequence ID" value="mRNA:HanXRQr2_Chr10g0422851"/>
    <property type="gene ID" value="HanXRQr2_Chr10g0422851"/>
</dbReference>
<dbReference type="GO" id="GO:0016787">
    <property type="term" value="F:hydrolase activity"/>
    <property type="evidence" value="ECO:0007669"/>
    <property type="project" value="UniProtKB-KW"/>
</dbReference>
<dbReference type="STRING" id="4232.A0A251TG67"/>
<dbReference type="InterPro" id="IPR029052">
    <property type="entry name" value="Metallo-depent_PP-like"/>
</dbReference>
<protein>
    <submittedName>
        <fullName evidence="2">Putative serine/threonine protein phosphatase, BSU1, Metallo-dependent phosphatase-like protein</fullName>
    </submittedName>
</protein>
<evidence type="ECO:0000313" key="3">
    <source>
        <dbReference type="Proteomes" id="UP000215914"/>
    </source>
</evidence>
<dbReference type="EMBL" id="MNCJ02000325">
    <property type="protein sequence ID" value="KAF5784952.1"/>
    <property type="molecule type" value="Genomic_DNA"/>
</dbReference>
<gene>
    <name evidence="2" type="ORF">HannXRQ_Chr10g0281181</name>
    <name evidence="1" type="ORF">HanXRQr2_Chr10g0422851</name>
</gene>
<reference evidence="1 3" key="1">
    <citation type="journal article" date="2017" name="Nature">
        <title>The sunflower genome provides insights into oil metabolism, flowering and Asterid evolution.</title>
        <authorList>
            <person name="Badouin H."/>
            <person name="Gouzy J."/>
            <person name="Grassa C.J."/>
            <person name="Murat F."/>
            <person name="Staton S.E."/>
            <person name="Cottret L."/>
            <person name="Lelandais-Briere C."/>
            <person name="Owens G.L."/>
            <person name="Carrere S."/>
            <person name="Mayjonade B."/>
            <person name="Legrand L."/>
            <person name="Gill N."/>
            <person name="Kane N.C."/>
            <person name="Bowers J.E."/>
            <person name="Hubner S."/>
            <person name="Bellec A."/>
            <person name="Berard A."/>
            <person name="Berges H."/>
            <person name="Blanchet N."/>
            <person name="Boniface M.C."/>
            <person name="Brunel D."/>
            <person name="Catrice O."/>
            <person name="Chaidir N."/>
            <person name="Claudel C."/>
            <person name="Donnadieu C."/>
            <person name="Faraut T."/>
            <person name="Fievet G."/>
            <person name="Helmstetter N."/>
            <person name="King M."/>
            <person name="Knapp S.J."/>
            <person name="Lai Z."/>
            <person name="Le Paslier M.C."/>
            <person name="Lippi Y."/>
            <person name="Lorenzon L."/>
            <person name="Mandel J.R."/>
            <person name="Marage G."/>
            <person name="Marchand G."/>
            <person name="Marquand E."/>
            <person name="Bret-Mestries E."/>
            <person name="Morien E."/>
            <person name="Nambeesan S."/>
            <person name="Nguyen T."/>
            <person name="Pegot-Espagnet P."/>
            <person name="Pouilly N."/>
            <person name="Raftis F."/>
            <person name="Sallet E."/>
            <person name="Schiex T."/>
            <person name="Thomas J."/>
            <person name="Vandecasteele C."/>
            <person name="Vares D."/>
            <person name="Vear F."/>
            <person name="Vautrin S."/>
            <person name="Crespi M."/>
            <person name="Mangin B."/>
            <person name="Burke J.M."/>
            <person name="Salse J."/>
            <person name="Munos S."/>
            <person name="Vincourt P."/>
            <person name="Rieseberg L.H."/>
            <person name="Langlade N.B."/>
        </authorList>
    </citation>
    <scope>NUCLEOTIDE SEQUENCE [LARGE SCALE GENOMIC DNA]</scope>
    <source>
        <strain evidence="3">cv. SF193</strain>
        <tissue evidence="1">Leaves</tissue>
    </source>
</reference>
<proteinExistence type="predicted"/>
<dbReference type="Gene3D" id="3.60.21.10">
    <property type="match status" value="1"/>
</dbReference>